<proteinExistence type="predicted"/>
<evidence type="ECO:0008006" key="5">
    <source>
        <dbReference type="Google" id="ProtNLM"/>
    </source>
</evidence>
<comment type="caution">
    <text evidence="3">The sequence shown here is derived from an EMBL/GenBank/DDBJ whole genome shotgun (WGS) entry which is preliminary data.</text>
</comment>
<dbReference type="Proteomes" id="UP000806528">
    <property type="component" value="Unassembled WGS sequence"/>
</dbReference>
<evidence type="ECO:0000256" key="2">
    <source>
        <dbReference type="SAM" id="SignalP"/>
    </source>
</evidence>
<evidence type="ECO:0000256" key="1">
    <source>
        <dbReference type="SAM" id="MobiDB-lite"/>
    </source>
</evidence>
<keyword evidence="2" id="KW-0732">Signal</keyword>
<sequence>MGQAAGGVSRRALLGATVAGASAAALAGCGTVDWYPSDTTPDEHVLRSLLREKERAVVRYETALADGSGPSDLLERVLENHRTHLDALLDALPEDAEPTPPEEDGPPPVAADEDPELGEAPSPSSLRAMEASAAGMRPEQAAAVTDRGLAQLIGSIGACEAGHAHQLDEA</sequence>
<evidence type="ECO:0000313" key="3">
    <source>
        <dbReference type="EMBL" id="MBE3002082.1"/>
    </source>
</evidence>
<dbReference type="RefSeq" id="WP_193124669.1">
    <property type="nucleotide sequence ID" value="NZ_JADBGI010000033.1"/>
</dbReference>
<feature type="region of interest" description="Disordered" evidence="1">
    <location>
        <begin position="88"/>
        <end position="140"/>
    </location>
</feature>
<feature type="signal peptide" evidence="2">
    <location>
        <begin position="1"/>
        <end position="27"/>
    </location>
</feature>
<feature type="chain" id="PRO_5046700238" description="Ferritin-like domain-containing protein" evidence="2">
    <location>
        <begin position="28"/>
        <end position="170"/>
    </location>
</feature>
<reference evidence="3 4" key="1">
    <citation type="submission" date="2020-09" db="EMBL/GenBank/DDBJ databases">
        <title>Diversity and distribution of actinomycetes associated with coral in the coast of Hainan.</title>
        <authorList>
            <person name="Li F."/>
        </authorList>
    </citation>
    <scope>NUCLEOTIDE SEQUENCE [LARGE SCALE GENOMIC DNA]</scope>
    <source>
        <strain evidence="3 4">HNM0947</strain>
    </source>
</reference>
<name>A0ABR9PE05_9ACTN</name>
<protein>
    <recommendedName>
        <fullName evidence="5">Ferritin-like domain-containing protein</fullName>
    </recommendedName>
</protein>
<feature type="compositionally biased region" description="Acidic residues" evidence="1">
    <location>
        <begin position="92"/>
        <end position="117"/>
    </location>
</feature>
<keyword evidence="4" id="KW-1185">Reference proteome</keyword>
<dbReference type="EMBL" id="JADBGI010000033">
    <property type="protein sequence ID" value="MBE3002082.1"/>
    <property type="molecule type" value="Genomic_DNA"/>
</dbReference>
<accession>A0ABR9PE05</accession>
<organism evidence="3 4">
    <name type="scientific">Nocardiopsis coralli</name>
    <dbReference type="NCBI Taxonomy" id="2772213"/>
    <lineage>
        <taxon>Bacteria</taxon>
        <taxon>Bacillati</taxon>
        <taxon>Actinomycetota</taxon>
        <taxon>Actinomycetes</taxon>
        <taxon>Streptosporangiales</taxon>
        <taxon>Nocardiopsidaceae</taxon>
        <taxon>Nocardiopsis</taxon>
    </lineage>
</organism>
<evidence type="ECO:0000313" key="4">
    <source>
        <dbReference type="Proteomes" id="UP000806528"/>
    </source>
</evidence>
<gene>
    <name evidence="3" type="ORF">IDM40_25775</name>
</gene>